<feature type="transmembrane region" description="Helical" evidence="6">
    <location>
        <begin position="83"/>
        <end position="105"/>
    </location>
</feature>
<keyword evidence="5 6" id="KW-0472">Membrane</keyword>
<dbReference type="EMBL" id="JADCKA010000001">
    <property type="protein sequence ID" value="MBE5034743.1"/>
    <property type="molecule type" value="Genomic_DNA"/>
</dbReference>
<feature type="transmembrane region" description="Helical" evidence="6">
    <location>
        <begin position="111"/>
        <end position="130"/>
    </location>
</feature>
<dbReference type="PANTHER" id="PTHR30250">
    <property type="entry name" value="PST FAMILY PREDICTED COLANIC ACID TRANSPORTER"/>
    <property type="match status" value="1"/>
</dbReference>
<evidence type="ECO:0000256" key="4">
    <source>
        <dbReference type="ARBA" id="ARBA00022989"/>
    </source>
</evidence>
<feature type="transmembrane region" description="Helical" evidence="6">
    <location>
        <begin position="12"/>
        <end position="33"/>
    </location>
</feature>
<evidence type="ECO:0000256" key="6">
    <source>
        <dbReference type="SAM" id="Phobius"/>
    </source>
</evidence>
<feature type="transmembrane region" description="Helical" evidence="6">
    <location>
        <begin position="344"/>
        <end position="363"/>
    </location>
</feature>
<evidence type="ECO:0000256" key="2">
    <source>
        <dbReference type="ARBA" id="ARBA00022475"/>
    </source>
</evidence>
<sequence length="403" mass="45440">MKIILQNRKIVLDMILNIIAVSVPVAILQLVVYPITAQKIGGEEYGLMLTIYSVWMMISNSLGNVFNNIRLLYSDKYDQKGDFNILILSWELVNAIIIGILILLYCNSFDIIHIGLGAIVAILIMAKSYLEVDFRINLNYKSIVINNLVQCVGFIVGMLFTLITGIWESIFICGYLFSCVYCTIKTKLLFEPLKKTSQFKELNSASNKLIIATVIGNLMTYADKLVLYPLMGGYTVSIYYTASILGKIVGMITGPINSVILSYIRKWKSNNKQLIAKILLIGVFLCSVGYLVTIVFYKPVLNILFPQWVNDVMRYIPLTTINVMLMVLTSIISPFVLKFCDMKWQVIINIVGGATYFLGALVLWKYLGLTGFCIGVIIGTLTKLLIMLLVYFRNSKIEYNKAK</sequence>
<proteinExistence type="predicted"/>
<keyword evidence="3 6" id="KW-0812">Transmembrane</keyword>
<evidence type="ECO:0000313" key="7">
    <source>
        <dbReference type="EMBL" id="MBE5034743.1"/>
    </source>
</evidence>
<evidence type="ECO:0008006" key="9">
    <source>
        <dbReference type="Google" id="ProtNLM"/>
    </source>
</evidence>
<comment type="subcellular location">
    <subcellularLocation>
        <location evidence="1">Cell membrane</location>
        <topology evidence="1">Multi-pass membrane protein</topology>
    </subcellularLocation>
</comment>
<dbReference type="RefSeq" id="WP_226384411.1">
    <property type="nucleotide sequence ID" value="NZ_JADCKA010000001.1"/>
</dbReference>
<feature type="transmembrane region" description="Helical" evidence="6">
    <location>
        <begin position="237"/>
        <end position="262"/>
    </location>
</feature>
<evidence type="ECO:0000256" key="3">
    <source>
        <dbReference type="ARBA" id="ARBA00022692"/>
    </source>
</evidence>
<keyword evidence="4 6" id="KW-1133">Transmembrane helix</keyword>
<keyword evidence="2" id="KW-1003">Cell membrane</keyword>
<dbReference type="Proteomes" id="UP001516588">
    <property type="component" value="Unassembled WGS sequence"/>
</dbReference>
<reference evidence="7 8" key="1">
    <citation type="submission" date="2020-10" db="EMBL/GenBank/DDBJ databases">
        <title>ChiBAC.</title>
        <authorList>
            <person name="Zenner C."/>
            <person name="Hitch T.C.A."/>
            <person name="Clavel T."/>
        </authorList>
    </citation>
    <scope>NUCLEOTIDE SEQUENCE [LARGE SCALE GENOMIC DNA]</scope>
    <source>
        <strain evidence="7 8">DSM 108706</strain>
    </source>
</reference>
<feature type="transmembrane region" description="Helical" evidence="6">
    <location>
        <begin position="369"/>
        <end position="392"/>
    </location>
</feature>
<feature type="transmembrane region" description="Helical" evidence="6">
    <location>
        <begin position="45"/>
        <end position="62"/>
    </location>
</feature>
<evidence type="ECO:0000256" key="1">
    <source>
        <dbReference type="ARBA" id="ARBA00004651"/>
    </source>
</evidence>
<name>A0ABR9QV36_9FIRM</name>
<feature type="transmembrane region" description="Helical" evidence="6">
    <location>
        <begin position="274"/>
        <end position="296"/>
    </location>
</feature>
<evidence type="ECO:0000313" key="8">
    <source>
        <dbReference type="Proteomes" id="UP001516588"/>
    </source>
</evidence>
<dbReference type="InterPro" id="IPR050833">
    <property type="entry name" value="Poly_Biosynth_Transport"/>
</dbReference>
<accession>A0ABR9QV36</accession>
<comment type="caution">
    <text evidence="7">The sequence shown here is derived from an EMBL/GenBank/DDBJ whole genome shotgun (WGS) entry which is preliminary data.</text>
</comment>
<protein>
    <recommendedName>
        <fullName evidence="9">Polysaccharide biosynthesis protein C-terminal domain-containing protein</fullName>
    </recommendedName>
</protein>
<gene>
    <name evidence="7" type="ORF">INF20_00370</name>
</gene>
<evidence type="ECO:0000256" key="5">
    <source>
        <dbReference type="ARBA" id="ARBA00023136"/>
    </source>
</evidence>
<organism evidence="7 8">
    <name type="scientific">Gallibacter intestinalis</name>
    <dbReference type="NCBI Taxonomy" id="2779356"/>
    <lineage>
        <taxon>Bacteria</taxon>
        <taxon>Bacillati</taxon>
        <taxon>Bacillota</taxon>
        <taxon>Clostridia</taxon>
        <taxon>Eubacteriales</taxon>
        <taxon>Eubacteriaceae</taxon>
        <taxon>Gallibacter</taxon>
    </lineage>
</organism>
<dbReference type="PANTHER" id="PTHR30250:SF11">
    <property type="entry name" value="O-ANTIGEN TRANSPORTER-RELATED"/>
    <property type="match status" value="1"/>
</dbReference>
<feature type="transmembrane region" description="Helical" evidence="6">
    <location>
        <begin position="142"/>
        <end position="163"/>
    </location>
</feature>
<keyword evidence="8" id="KW-1185">Reference proteome</keyword>
<feature type="transmembrane region" description="Helical" evidence="6">
    <location>
        <begin position="316"/>
        <end position="337"/>
    </location>
</feature>